<evidence type="ECO:0000313" key="2">
    <source>
        <dbReference type="EMBL" id="KAH9310789.1"/>
    </source>
</evidence>
<dbReference type="PANTHER" id="PTHR31325">
    <property type="entry name" value="OS01G0798800 PROTEIN-RELATED"/>
    <property type="match status" value="1"/>
</dbReference>
<dbReference type="Pfam" id="PF13968">
    <property type="entry name" value="DUF4220"/>
    <property type="match status" value="1"/>
</dbReference>
<reference evidence="2 3" key="1">
    <citation type="journal article" date="2021" name="Nat. Plants">
        <title>The Taxus genome provides insights into paclitaxel biosynthesis.</title>
        <authorList>
            <person name="Xiong X."/>
            <person name="Gou J."/>
            <person name="Liao Q."/>
            <person name="Li Y."/>
            <person name="Zhou Q."/>
            <person name="Bi G."/>
            <person name="Li C."/>
            <person name="Du R."/>
            <person name="Wang X."/>
            <person name="Sun T."/>
            <person name="Guo L."/>
            <person name="Liang H."/>
            <person name="Lu P."/>
            <person name="Wu Y."/>
            <person name="Zhang Z."/>
            <person name="Ro D.K."/>
            <person name="Shang Y."/>
            <person name="Huang S."/>
            <person name="Yan J."/>
        </authorList>
    </citation>
    <scope>NUCLEOTIDE SEQUENCE [LARGE SCALE GENOMIC DNA]</scope>
    <source>
        <strain evidence="2">Ta-2019</strain>
    </source>
</reference>
<name>A0AA38KZ41_TAXCH</name>
<organism evidence="2 3">
    <name type="scientific">Taxus chinensis</name>
    <name type="common">Chinese yew</name>
    <name type="synonym">Taxus wallichiana var. chinensis</name>
    <dbReference type="NCBI Taxonomy" id="29808"/>
    <lineage>
        <taxon>Eukaryota</taxon>
        <taxon>Viridiplantae</taxon>
        <taxon>Streptophyta</taxon>
        <taxon>Embryophyta</taxon>
        <taxon>Tracheophyta</taxon>
        <taxon>Spermatophyta</taxon>
        <taxon>Pinopsida</taxon>
        <taxon>Pinidae</taxon>
        <taxon>Conifers II</taxon>
        <taxon>Cupressales</taxon>
        <taxon>Taxaceae</taxon>
        <taxon>Taxus</taxon>
    </lineage>
</organism>
<comment type="caution">
    <text evidence="2">The sequence shown here is derived from an EMBL/GenBank/DDBJ whole genome shotgun (WGS) entry which is preliminary data.</text>
</comment>
<accession>A0AA38KZ41</accession>
<keyword evidence="3" id="KW-1185">Reference proteome</keyword>
<feature type="non-terminal residue" evidence="2">
    <location>
        <position position="1"/>
    </location>
</feature>
<evidence type="ECO:0000259" key="1">
    <source>
        <dbReference type="Pfam" id="PF13968"/>
    </source>
</evidence>
<dbReference type="InterPro" id="IPR025315">
    <property type="entry name" value="DUF4220"/>
</dbReference>
<dbReference type="AlphaFoldDB" id="A0AA38KZ41"/>
<feature type="domain" description="DUF4220" evidence="1">
    <location>
        <begin position="171"/>
        <end position="238"/>
    </location>
</feature>
<proteinExistence type="predicted"/>
<protein>
    <recommendedName>
        <fullName evidence="1">DUF4220 domain-containing protein</fullName>
    </recommendedName>
</protein>
<dbReference type="EMBL" id="JAHRHJ020000006">
    <property type="protein sequence ID" value="KAH9310789.1"/>
    <property type="molecule type" value="Genomic_DNA"/>
</dbReference>
<dbReference type="Proteomes" id="UP000824469">
    <property type="component" value="Unassembled WGS sequence"/>
</dbReference>
<sequence>MNHGTRVHHKVMMIQGVYQVVYDLEENKTFFMEQGKILKSKRGEGSIPSGNIDNWEGKFSWENVALGMLRNMGPRASSLVSSSMEESEEKNVTGRFLPKEYDTVSIGDHDDFSAQLAFLGFHSSLSLMQEGLKAGQGDSKDFLAQWAHNREAVAASMAMAIGRHEADVVLLSEDAVAVYALGTMTRESIHTRIFGVWAPLLLLHLGGPDTVTAYSTVDNELWKRHLLNMVYQVSVAIY</sequence>
<evidence type="ECO:0000313" key="3">
    <source>
        <dbReference type="Proteomes" id="UP000824469"/>
    </source>
</evidence>
<gene>
    <name evidence="2" type="ORF">KI387_025824</name>
</gene>